<name>A0A9X1VEK8_9BACT</name>
<dbReference type="InterPro" id="IPR027385">
    <property type="entry name" value="Beta-barrel_OMP"/>
</dbReference>
<keyword evidence="5" id="KW-1185">Reference proteome</keyword>
<feature type="signal peptide" evidence="2">
    <location>
        <begin position="1"/>
        <end position="20"/>
    </location>
</feature>
<evidence type="ECO:0000256" key="2">
    <source>
        <dbReference type="SAM" id="SignalP"/>
    </source>
</evidence>
<dbReference type="AlphaFoldDB" id="A0A9X1VEK8"/>
<keyword evidence="1 2" id="KW-0732">Signal</keyword>
<gene>
    <name evidence="4" type="ORF">MON38_09955</name>
</gene>
<protein>
    <submittedName>
        <fullName evidence="4">PorT family protein</fullName>
    </submittedName>
</protein>
<dbReference type="EMBL" id="JALBGC010000003">
    <property type="protein sequence ID" value="MCI1187744.1"/>
    <property type="molecule type" value="Genomic_DNA"/>
</dbReference>
<evidence type="ECO:0000313" key="4">
    <source>
        <dbReference type="EMBL" id="MCI1187744.1"/>
    </source>
</evidence>
<dbReference type="Proteomes" id="UP001139193">
    <property type="component" value="Unassembled WGS sequence"/>
</dbReference>
<accession>A0A9X1VEK8</accession>
<evidence type="ECO:0000313" key="5">
    <source>
        <dbReference type="Proteomes" id="UP001139193"/>
    </source>
</evidence>
<evidence type="ECO:0000259" key="3">
    <source>
        <dbReference type="Pfam" id="PF13505"/>
    </source>
</evidence>
<evidence type="ECO:0000256" key="1">
    <source>
        <dbReference type="ARBA" id="ARBA00022729"/>
    </source>
</evidence>
<comment type="caution">
    <text evidence="4">The sequence shown here is derived from an EMBL/GenBank/DDBJ whole genome shotgun (WGS) entry which is preliminary data.</text>
</comment>
<feature type="chain" id="PRO_5040965992" evidence="2">
    <location>
        <begin position="21"/>
        <end position="198"/>
    </location>
</feature>
<sequence>MKKTFLSLALALAAAGAAQAQTPATTVGISLAYGRSRLLDNNNYKSTGHSAYQAGLNADVYLAEVISFHPELLYSMRYYDTNSDATASLNRDVSSINVPLLLRYHADGLYFEAGPELDVPVKAVNEDGADVKGQVNSVALNYLVGLGYQLNHGPSLGVRYDGGASNVFKSDATTVLGSGKYKTSNIWVVLAYSFGGNK</sequence>
<dbReference type="RefSeq" id="WP_241936019.1">
    <property type="nucleotide sequence ID" value="NZ_JALBGC010000003.1"/>
</dbReference>
<proteinExistence type="predicted"/>
<reference evidence="4" key="1">
    <citation type="submission" date="2022-03" db="EMBL/GenBank/DDBJ databases">
        <title>Bacterial whole genome sequence for Hymenobacter sp. DH14.</title>
        <authorList>
            <person name="Le V."/>
        </authorList>
    </citation>
    <scope>NUCLEOTIDE SEQUENCE</scope>
    <source>
        <strain evidence="4">DH14</strain>
    </source>
</reference>
<feature type="domain" description="Outer membrane protein beta-barrel" evidence="3">
    <location>
        <begin position="7"/>
        <end position="194"/>
    </location>
</feature>
<organism evidence="4 5">
    <name type="scientific">Hymenobacter cyanobacteriorum</name>
    <dbReference type="NCBI Taxonomy" id="2926463"/>
    <lineage>
        <taxon>Bacteria</taxon>
        <taxon>Pseudomonadati</taxon>
        <taxon>Bacteroidota</taxon>
        <taxon>Cytophagia</taxon>
        <taxon>Cytophagales</taxon>
        <taxon>Hymenobacteraceae</taxon>
        <taxon>Hymenobacter</taxon>
    </lineage>
</organism>
<dbReference type="Pfam" id="PF13505">
    <property type="entry name" value="OMP_b-brl"/>
    <property type="match status" value="1"/>
</dbReference>